<dbReference type="AlphaFoldDB" id="A0A397QFJ5"/>
<reference evidence="2 3" key="1">
    <citation type="submission" date="2018-08" db="EMBL/GenBank/DDBJ databases">
        <title>Genomic Encyclopedia of Archaeal and Bacterial Type Strains, Phase II (KMG-II): from individual species to whole genera.</title>
        <authorList>
            <person name="Goeker M."/>
        </authorList>
    </citation>
    <scope>NUCLEOTIDE SEQUENCE [LARGE SCALE GENOMIC DNA]</scope>
    <source>
        <strain evidence="2 3">DSM 5002</strain>
    </source>
</reference>
<evidence type="ECO:0000313" key="3">
    <source>
        <dbReference type="Proteomes" id="UP000266273"/>
    </source>
</evidence>
<dbReference type="EMBL" id="QXDF01000001">
    <property type="protein sequence ID" value="RIA56824.1"/>
    <property type="molecule type" value="Genomic_DNA"/>
</dbReference>
<dbReference type="PANTHER" id="PTHR35716">
    <property type="entry name" value="OS05G0574700 PROTEIN-RELATED"/>
    <property type="match status" value="1"/>
</dbReference>
<comment type="caution">
    <text evidence="2">The sequence shown here is derived from an EMBL/GenBank/DDBJ whole genome shotgun (WGS) entry which is preliminary data.</text>
</comment>
<proteinExistence type="predicted"/>
<protein>
    <submittedName>
        <fullName evidence="2">Uncharacterized protein DUF4864</fullName>
    </submittedName>
</protein>
<dbReference type="Proteomes" id="UP000266273">
    <property type="component" value="Unassembled WGS sequence"/>
</dbReference>
<name>A0A397QFJ5_9HYPH</name>
<feature type="chain" id="PRO_5017380530" evidence="1">
    <location>
        <begin position="22"/>
        <end position="154"/>
    </location>
</feature>
<sequence>MMRILTALVLLAVLFAAPAQALDVQRPDPALSAKEVVSIQLEALRNNDDPRKDAGIKQTYALAHPQNKALTGPLPKFTQMLEGPLYRMMLNHRAHTIEEVAQGEGRAVFGVTIVDAAGEVYKFRWTVRKIDTGDYAGAWATVAVSPPQTADDSI</sequence>
<feature type="signal peptide" evidence="1">
    <location>
        <begin position="1"/>
        <end position="21"/>
    </location>
</feature>
<gene>
    <name evidence="2" type="ORF">BXY53_1936</name>
</gene>
<organism evidence="2 3">
    <name type="scientific">Dichotomicrobium thermohalophilum</name>
    <dbReference type="NCBI Taxonomy" id="933063"/>
    <lineage>
        <taxon>Bacteria</taxon>
        <taxon>Pseudomonadati</taxon>
        <taxon>Pseudomonadota</taxon>
        <taxon>Alphaproteobacteria</taxon>
        <taxon>Hyphomicrobiales</taxon>
        <taxon>Hyphomicrobiaceae</taxon>
        <taxon>Dichotomicrobium</taxon>
    </lineage>
</organism>
<keyword evidence="1" id="KW-0732">Signal</keyword>
<dbReference type="OrthoDB" id="850536at2"/>
<dbReference type="RefSeq" id="WP_119061583.1">
    <property type="nucleotide sequence ID" value="NZ_QXDF01000001.1"/>
</dbReference>
<evidence type="ECO:0000256" key="1">
    <source>
        <dbReference type="SAM" id="SignalP"/>
    </source>
</evidence>
<evidence type="ECO:0000313" key="2">
    <source>
        <dbReference type="EMBL" id="RIA56824.1"/>
    </source>
</evidence>
<keyword evidence="3" id="KW-1185">Reference proteome</keyword>
<accession>A0A397QFJ5</accession>